<evidence type="ECO:0000313" key="3">
    <source>
        <dbReference type="Proteomes" id="UP001367771"/>
    </source>
</evidence>
<accession>A0ABU8H0B6</accession>
<dbReference type="Pfam" id="PF13302">
    <property type="entry name" value="Acetyltransf_3"/>
    <property type="match status" value="1"/>
</dbReference>
<dbReference type="PANTHER" id="PTHR43792:SF1">
    <property type="entry name" value="N-ACETYLTRANSFERASE DOMAIN-CONTAINING PROTEIN"/>
    <property type="match status" value="1"/>
</dbReference>
<sequence>MSDTPTLATPRLTLRCLAPDDAAALFPAMADPAVMRWWSRGPFVDEAELRRYFADRAAGTRYWAVMDTPGVIGFVFAAERRPGVSEIGYLTGPAHWGRGVAREAVSAVITHLFASGTRRIFADVDPDAQASARLLERLGFVCEGRLREEWQTHIGIRDTLLYALLAREWRG</sequence>
<dbReference type="SUPFAM" id="SSF55729">
    <property type="entry name" value="Acyl-CoA N-acyltransferases (Nat)"/>
    <property type="match status" value="1"/>
</dbReference>
<evidence type="ECO:0000259" key="1">
    <source>
        <dbReference type="PROSITE" id="PS51186"/>
    </source>
</evidence>
<dbReference type="PANTHER" id="PTHR43792">
    <property type="entry name" value="GNAT FAMILY, PUTATIVE (AFU_ORTHOLOGUE AFUA_3G00765)-RELATED-RELATED"/>
    <property type="match status" value="1"/>
</dbReference>
<comment type="caution">
    <text evidence="2">The sequence shown here is derived from an EMBL/GenBank/DDBJ whole genome shotgun (WGS) entry which is preliminary data.</text>
</comment>
<dbReference type="PROSITE" id="PS51186">
    <property type="entry name" value="GNAT"/>
    <property type="match status" value="1"/>
</dbReference>
<reference evidence="2 3" key="1">
    <citation type="journal article" date="2013" name="Int. J. Syst. Evol. Microbiol.">
        <title>Sphingomonas kyungheensis sp. nov., a bacterium with ginsenoside-converting activity isolated from soil of a ginseng field.</title>
        <authorList>
            <person name="Son H.M."/>
            <person name="Yang J.E."/>
            <person name="Park Y."/>
            <person name="Han C.K."/>
            <person name="Kim S.G."/>
            <person name="Kook M."/>
            <person name="Yi T.H."/>
        </authorList>
    </citation>
    <scope>NUCLEOTIDE SEQUENCE [LARGE SCALE GENOMIC DNA]</scope>
    <source>
        <strain evidence="2 3">LMG 26582</strain>
    </source>
</reference>
<dbReference type="InterPro" id="IPR016181">
    <property type="entry name" value="Acyl_CoA_acyltransferase"/>
</dbReference>
<gene>
    <name evidence="2" type="ORF">V8201_02810</name>
</gene>
<dbReference type="CDD" id="cd04301">
    <property type="entry name" value="NAT_SF"/>
    <property type="match status" value="1"/>
</dbReference>
<evidence type="ECO:0000313" key="2">
    <source>
        <dbReference type="EMBL" id="MEI5686005.1"/>
    </source>
</evidence>
<proteinExistence type="predicted"/>
<dbReference type="RefSeq" id="WP_336544417.1">
    <property type="nucleotide sequence ID" value="NZ_JBBBDM010000001.1"/>
</dbReference>
<organism evidence="2 3">
    <name type="scientific">Sphingomonas kyungheensis</name>
    <dbReference type="NCBI Taxonomy" id="1069987"/>
    <lineage>
        <taxon>Bacteria</taxon>
        <taxon>Pseudomonadati</taxon>
        <taxon>Pseudomonadota</taxon>
        <taxon>Alphaproteobacteria</taxon>
        <taxon>Sphingomonadales</taxon>
        <taxon>Sphingomonadaceae</taxon>
        <taxon>Sphingomonas</taxon>
    </lineage>
</organism>
<dbReference type="Proteomes" id="UP001367771">
    <property type="component" value="Unassembled WGS sequence"/>
</dbReference>
<dbReference type="InterPro" id="IPR000182">
    <property type="entry name" value="GNAT_dom"/>
</dbReference>
<dbReference type="EMBL" id="JBBBDM010000001">
    <property type="protein sequence ID" value="MEI5686005.1"/>
    <property type="molecule type" value="Genomic_DNA"/>
</dbReference>
<name>A0ABU8H0B6_9SPHN</name>
<dbReference type="InterPro" id="IPR051531">
    <property type="entry name" value="N-acetyltransferase"/>
</dbReference>
<dbReference type="Gene3D" id="3.40.630.30">
    <property type="match status" value="1"/>
</dbReference>
<protein>
    <submittedName>
        <fullName evidence="2">GNAT family N-acetyltransferase</fullName>
    </submittedName>
</protein>
<keyword evidence="3" id="KW-1185">Reference proteome</keyword>
<feature type="domain" description="N-acetyltransferase" evidence="1">
    <location>
        <begin position="12"/>
        <end position="167"/>
    </location>
</feature>